<evidence type="ECO:0000256" key="2">
    <source>
        <dbReference type="SAM" id="SignalP"/>
    </source>
</evidence>
<dbReference type="PANTHER" id="PTHR43135">
    <property type="entry name" value="ALPHA-D-RIBOSE 1-METHYLPHOSPHONATE 5-TRIPHOSPHATE DIPHOSPHATASE"/>
    <property type="match status" value="1"/>
</dbReference>
<dbReference type="InterPro" id="IPR011990">
    <property type="entry name" value="TPR-like_helical_dom_sf"/>
</dbReference>
<feature type="chain" id="PRO_5035224344" evidence="2">
    <location>
        <begin position="20"/>
        <end position="579"/>
    </location>
</feature>
<reference evidence="4" key="1">
    <citation type="submission" date="2021-03" db="EMBL/GenBank/DDBJ databases">
        <title>Acanthopleuribacteraceae sp. M133.</title>
        <authorList>
            <person name="Wang G."/>
        </authorList>
    </citation>
    <scope>NUCLEOTIDE SEQUENCE</scope>
    <source>
        <strain evidence="4">M133</strain>
    </source>
</reference>
<name>A0A8A4TPG8_SULCO</name>
<dbReference type="InterPro" id="IPR051781">
    <property type="entry name" value="Metallo-dep_Hydrolase"/>
</dbReference>
<dbReference type="PROSITE" id="PS50005">
    <property type="entry name" value="TPR"/>
    <property type="match status" value="1"/>
</dbReference>
<dbReference type="Proteomes" id="UP000663929">
    <property type="component" value="Chromosome"/>
</dbReference>
<accession>A0A8A4TPG8</accession>
<gene>
    <name evidence="4" type="ORF">J3U87_23090</name>
</gene>
<evidence type="ECO:0000256" key="1">
    <source>
        <dbReference type="PROSITE-ProRule" id="PRU00339"/>
    </source>
</evidence>
<dbReference type="PANTHER" id="PTHR43135:SF3">
    <property type="entry name" value="ALPHA-D-RIBOSE 1-METHYLPHOSPHONATE 5-TRIPHOSPHATE DIPHOSPHATASE"/>
    <property type="match status" value="1"/>
</dbReference>
<evidence type="ECO:0000259" key="3">
    <source>
        <dbReference type="Pfam" id="PF01979"/>
    </source>
</evidence>
<dbReference type="InterPro" id="IPR032466">
    <property type="entry name" value="Metal_Hydrolase"/>
</dbReference>
<dbReference type="InterPro" id="IPR019734">
    <property type="entry name" value="TPR_rpt"/>
</dbReference>
<dbReference type="Gene3D" id="2.30.40.10">
    <property type="entry name" value="Urease, subunit C, domain 1"/>
    <property type="match status" value="1"/>
</dbReference>
<dbReference type="Gene3D" id="3.20.20.140">
    <property type="entry name" value="Metal-dependent hydrolases"/>
    <property type="match status" value="1"/>
</dbReference>
<proteinExistence type="predicted"/>
<dbReference type="RefSeq" id="WP_237378131.1">
    <property type="nucleotide sequence ID" value="NZ_CP071793.1"/>
</dbReference>
<dbReference type="SUPFAM" id="SSF51556">
    <property type="entry name" value="Metallo-dependent hydrolases"/>
    <property type="match status" value="1"/>
</dbReference>
<dbReference type="SUPFAM" id="SSF48452">
    <property type="entry name" value="TPR-like"/>
    <property type="match status" value="1"/>
</dbReference>
<dbReference type="EMBL" id="CP071793">
    <property type="protein sequence ID" value="QTD48475.1"/>
    <property type="molecule type" value="Genomic_DNA"/>
</dbReference>
<feature type="signal peptide" evidence="2">
    <location>
        <begin position="1"/>
        <end position="19"/>
    </location>
</feature>
<keyword evidence="5" id="KW-1185">Reference proteome</keyword>
<dbReference type="KEGG" id="scor:J3U87_23090"/>
<organism evidence="4 5">
    <name type="scientific">Sulfidibacter corallicola</name>
    <dbReference type="NCBI Taxonomy" id="2818388"/>
    <lineage>
        <taxon>Bacteria</taxon>
        <taxon>Pseudomonadati</taxon>
        <taxon>Acidobacteriota</taxon>
        <taxon>Holophagae</taxon>
        <taxon>Acanthopleuribacterales</taxon>
        <taxon>Acanthopleuribacteraceae</taxon>
        <taxon>Sulfidibacter</taxon>
    </lineage>
</organism>
<dbReference type="SUPFAM" id="SSF51338">
    <property type="entry name" value="Composite domain of metallo-dependent hydrolases"/>
    <property type="match status" value="1"/>
</dbReference>
<sequence length="579" mass="64512">MFKFVFAMLLVWGLSFATAHELTAFRNVNVIPMEGAKAILVNQTVVVKHGIIERIGPTAKMTVPKDATVIEAKGKFLIPGLVDTAIYGLDPHALFDWTSHGITAVRHMRAAEVVQSWRPRVDHDFFLAPDLYLSWHLIASTNDRIRGPYITVDDEDDAKKVVRDHGDRGYDFIRATRDLTPTAFHALLTEANRHDFPVLGYVPKGVLVEDMGPMISLEGLDALVASSQSKDSPFRDGVPRSDGVRAYGFIDEAAFARNAALLARRGVVVSLSLTGLMSARADEAQTRAFLARPEWRFVGPEYQRFFDPLRNAEQSEAERADLAQAKVRLPRLLELLRDAKVPIAIGSAATRGLHLSGFDYGRELNLLVEMGFTPAQALRAATVNGARALNASRTLGTVVEGKRANLVLLNGNPLERIEHAGDLAGVLLRGRWLPRAELERRRAERAVFFEREIELLKRIREQGAAPLLAEYKAAREKDPDLQWFREWTLVRVGYNYLYRSKDLERATGVFELMAASYPDLFNSYDCLGEAHLVAGRLDLAKSNYEKCLELRPGFQNALEKLAEINAAATNSAKGKESRP</sequence>
<dbReference type="AlphaFoldDB" id="A0A8A4TPG8"/>
<protein>
    <submittedName>
        <fullName evidence="4">Amidohydrolase family protein</fullName>
    </submittedName>
</protein>
<dbReference type="Gene3D" id="1.25.40.10">
    <property type="entry name" value="Tetratricopeptide repeat domain"/>
    <property type="match status" value="1"/>
</dbReference>
<keyword evidence="1" id="KW-0802">TPR repeat</keyword>
<dbReference type="Pfam" id="PF01979">
    <property type="entry name" value="Amidohydro_1"/>
    <property type="match status" value="1"/>
</dbReference>
<keyword evidence="2" id="KW-0732">Signal</keyword>
<evidence type="ECO:0000313" key="5">
    <source>
        <dbReference type="Proteomes" id="UP000663929"/>
    </source>
</evidence>
<feature type="repeat" description="TPR" evidence="1">
    <location>
        <begin position="521"/>
        <end position="554"/>
    </location>
</feature>
<feature type="domain" description="Amidohydrolase-related" evidence="3">
    <location>
        <begin position="328"/>
        <end position="432"/>
    </location>
</feature>
<dbReference type="GO" id="GO:0016810">
    <property type="term" value="F:hydrolase activity, acting on carbon-nitrogen (but not peptide) bonds"/>
    <property type="evidence" value="ECO:0007669"/>
    <property type="project" value="InterPro"/>
</dbReference>
<dbReference type="InterPro" id="IPR011059">
    <property type="entry name" value="Metal-dep_hydrolase_composite"/>
</dbReference>
<evidence type="ECO:0000313" key="4">
    <source>
        <dbReference type="EMBL" id="QTD48475.1"/>
    </source>
</evidence>
<dbReference type="InterPro" id="IPR006680">
    <property type="entry name" value="Amidohydro-rel"/>
</dbReference>